<dbReference type="AlphaFoldDB" id="A0A7X2MHY1"/>
<organism evidence="1 2">
    <name type="scientific">Ligilactobacillus salivarius</name>
    <dbReference type="NCBI Taxonomy" id="1624"/>
    <lineage>
        <taxon>Bacteria</taxon>
        <taxon>Bacillati</taxon>
        <taxon>Bacillota</taxon>
        <taxon>Bacilli</taxon>
        <taxon>Lactobacillales</taxon>
        <taxon>Lactobacillaceae</taxon>
        <taxon>Ligilactobacillus</taxon>
    </lineage>
</organism>
<proteinExistence type="predicted"/>
<reference evidence="1 2" key="1">
    <citation type="submission" date="2019-11" db="EMBL/GenBank/DDBJ databases">
        <title>Draft Genome Sequence of Plant Growth-Promoting Rhizosphere-Associated Bacteria.</title>
        <authorList>
            <person name="Vasilyev I.Y."/>
            <person name="Radchenko V."/>
            <person name="Ilnitskaya E.V."/>
        </authorList>
    </citation>
    <scope>NUCLEOTIDE SEQUENCE [LARGE SCALE GENOMIC DNA]</scope>
    <source>
        <strain evidence="1 2">VRA_01-1sq_f</strain>
    </source>
</reference>
<sequence length="97" mass="11381">VRQKAERVERELVQEHKQQQLYKKELAWMRTGAKARTTKQQARINKFNELKSNLNKVQVDENVDINLGQQRLGKKVLELKDASLTIGNHKIIEDFNL</sequence>
<dbReference type="InterPro" id="IPR051309">
    <property type="entry name" value="ABCF_ATPase"/>
</dbReference>
<dbReference type="EMBL" id="WKKX01001170">
    <property type="protein sequence ID" value="MSE09723.1"/>
    <property type="molecule type" value="Genomic_DNA"/>
</dbReference>
<keyword evidence="1" id="KW-0547">Nucleotide-binding</keyword>
<keyword evidence="1" id="KW-0067">ATP-binding</keyword>
<dbReference type="PANTHER" id="PTHR42855:SF1">
    <property type="entry name" value="ABC TRANSPORTER DOMAIN-CONTAINING PROTEIN"/>
    <property type="match status" value="1"/>
</dbReference>
<comment type="caution">
    <text evidence="1">The sequence shown here is derived from an EMBL/GenBank/DDBJ whole genome shotgun (WGS) entry which is preliminary data.</text>
</comment>
<evidence type="ECO:0000313" key="1">
    <source>
        <dbReference type="EMBL" id="MSE09723.1"/>
    </source>
</evidence>
<accession>A0A7X2MHY1</accession>
<feature type="non-terminal residue" evidence="1">
    <location>
        <position position="1"/>
    </location>
</feature>
<evidence type="ECO:0000313" key="2">
    <source>
        <dbReference type="Proteomes" id="UP000467635"/>
    </source>
</evidence>
<dbReference type="Proteomes" id="UP000467635">
    <property type="component" value="Unassembled WGS sequence"/>
</dbReference>
<protein>
    <submittedName>
        <fullName evidence="1">ABC transporter ATP-binding protein</fullName>
    </submittedName>
</protein>
<name>A0A7X2MHY1_9LACO</name>
<gene>
    <name evidence="1" type="ORF">GKC33_13995</name>
</gene>
<feature type="non-terminal residue" evidence="1">
    <location>
        <position position="97"/>
    </location>
</feature>
<dbReference type="GO" id="GO:0005524">
    <property type="term" value="F:ATP binding"/>
    <property type="evidence" value="ECO:0007669"/>
    <property type="project" value="UniProtKB-KW"/>
</dbReference>
<dbReference type="PANTHER" id="PTHR42855">
    <property type="entry name" value="ABC TRANSPORTER ATP-BINDING SUBUNIT"/>
    <property type="match status" value="1"/>
</dbReference>